<evidence type="ECO:0000313" key="4">
    <source>
        <dbReference type="EMBL" id="KAK8896750.1"/>
    </source>
</evidence>
<dbReference type="SUPFAM" id="SSF52218">
    <property type="entry name" value="Flavoproteins"/>
    <property type="match status" value="1"/>
</dbReference>
<reference evidence="4 5" key="1">
    <citation type="submission" date="2024-04" db="EMBL/GenBank/DDBJ databases">
        <title>Tritrichomonas musculus Genome.</title>
        <authorList>
            <person name="Alves-Ferreira E."/>
            <person name="Grigg M."/>
            <person name="Lorenzi H."/>
            <person name="Galac M."/>
        </authorList>
    </citation>
    <scope>NUCLEOTIDE SEQUENCE [LARGE SCALE GENOMIC DNA]</scope>
    <source>
        <strain evidence="4 5">EAF2021</strain>
    </source>
</reference>
<gene>
    <name evidence="4" type="ORF">M9Y10_014667</name>
</gene>
<accession>A0ABR2L3D3</accession>
<keyword evidence="5" id="KW-1185">Reference proteome</keyword>
<dbReference type="EMBL" id="JAPFFF010000002">
    <property type="protein sequence ID" value="KAK8896750.1"/>
    <property type="molecule type" value="Genomic_DNA"/>
</dbReference>
<sequence>MKVLILVAHCDKKGRSHAHKIAEASKDALLKENHEVRVVDLFNSGFGKTLSEEDFIEIHDESRLNCQVEFTLKNNFSKEIEEQLDNLEWATHVIACGPMYWLNFPAVFYSWMEKVLCAMKTRVPDSKLYNEGPNKGKKIMLCITTASPNESFSHGSNFTSIDGIFYQTLAGLYSSGFTVLRSQPFFSVLSLSDEEFKKILEIWKKECVKLDSREVLEIHREGLNEQKFDGCQQICFLSNPNLK</sequence>
<dbReference type="Proteomes" id="UP001470230">
    <property type="component" value="Unassembled WGS sequence"/>
</dbReference>
<proteinExistence type="inferred from homology"/>
<dbReference type="PANTHER" id="PTHR10204:SF34">
    <property type="entry name" value="NAD(P)H DEHYDROGENASE [QUINONE] 1 ISOFORM 1"/>
    <property type="match status" value="1"/>
</dbReference>
<evidence type="ECO:0000256" key="1">
    <source>
        <dbReference type="ARBA" id="ARBA00006252"/>
    </source>
</evidence>
<evidence type="ECO:0000313" key="5">
    <source>
        <dbReference type="Proteomes" id="UP001470230"/>
    </source>
</evidence>
<protein>
    <recommendedName>
        <fullName evidence="3">Flavodoxin-like fold domain-containing protein</fullName>
    </recommendedName>
</protein>
<evidence type="ECO:0000256" key="2">
    <source>
        <dbReference type="ARBA" id="ARBA00023002"/>
    </source>
</evidence>
<keyword evidence="2" id="KW-0560">Oxidoreductase</keyword>
<comment type="similarity">
    <text evidence="1">Belongs to the NAD(P)H dehydrogenase (quinone) family.</text>
</comment>
<comment type="caution">
    <text evidence="4">The sequence shown here is derived from an EMBL/GenBank/DDBJ whole genome shotgun (WGS) entry which is preliminary data.</text>
</comment>
<organism evidence="4 5">
    <name type="scientific">Tritrichomonas musculus</name>
    <dbReference type="NCBI Taxonomy" id="1915356"/>
    <lineage>
        <taxon>Eukaryota</taxon>
        <taxon>Metamonada</taxon>
        <taxon>Parabasalia</taxon>
        <taxon>Tritrichomonadida</taxon>
        <taxon>Tritrichomonadidae</taxon>
        <taxon>Tritrichomonas</taxon>
    </lineage>
</organism>
<dbReference type="Gene3D" id="3.40.50.360">
    <property type="match status" value="1"/>
</dbReference>
<dbReference type="Pfam" id="PF02525">
    <property type="entry name" value="Flavodoxin_2"/>
    <property type="match status" value="1"/>
</dbReference>
<name>A0ABR2L3D3_9EUKA</name>
<dbReference type="InterPro" id="IPR029039">
    <property type="entry name" value="Flavoprotein-like_sf"/>
</dbReference>
<feature type="domain" description="Flavodoxin-like fold" evidence="3">
    <location>
        <begin position="1"/>
        <end position="204"/>
    </location>
</feature>
<dbReference type="InterPro" id="IPR003680">
    <property type="entry name" value="Flavodoxin_fold"/>
</dbReference>
<dbReference type="InterPro" id="IPR051545">
    <property type="entry name" value="NAD(P)H_dehydrogenase_qn"/>
</dbReference>
<dbReference type="PANTHER" id="PTHR10204">
    <property type="entry name" value="NAD P H OXIDOREDUCTASE-RELATED"/>
    <property type="match status" value="1"/>
</dbReference>
<evidence type="ECO:0000259" key="3">
    <source>
        <dbReference type="Pfam" id="PF02525"/>
    </source>
</evidence>